<gene>
    <name evidence="5" type="ORF">RRG08_060060</name>
</gene>
<dbReference type="SMART" id="SM00248">
    <property type="entry name" value="ANK"/>
    <property type="match status" value="1"/>
</dbReference>
<dbReference type="SMART" id="SM00969">
    <property type="entry name" value="SOCS_box"/>
    <property type="match status" value="1"/>
</dbReference>
<dbReference type="Pfam" id="PF07525">
    <property type="entry name" value="SOCS_box"/>
    <property type="match status" value="1"/>
</dbReference>
<protein>
    <recommendedName>
        <fullName evidence="4">SOCS box domain-containing protein</fullName>
    </recommendedName>
</protein>
<comment type="caution">
    <text evidence="5">The sequence shown here is derived from an EMBL/GenBank/DDBJ whole genome shotgun (WGS) entry which is preliminary data.</text>
</comment>
<dbReference type="PROSITE" id="PS50297">
    <property type="entry name" value="ANK_REP_REGION"/>
    <property type="match status" value="1"/>
</dbReference>
<keyword evidence="1" id="KW-0677">Repeat</keyword>
<name>A0AAE0Y0G1_9GAST</name>
<evidence type="ECO:0000256" key="3">
    <source>
        <dbReference type="PROSITE-ProRule" id="PRU00023"/>
    </source>
</evidence>
<dbReference type="PANTHER" id="PTHR24188:SF29">
    <property type="entry name" value="GH09064P"/>
    <property type="match status" value="1"/>
</dbReference>
<evidence type="ECO:0000313" key="5">
    <source>
        <dbReference type="EMBL" id="KAK3728272.1"/>
    </source>
</evidence>
<dbReference type="SUPFAM" id="SSF48403">
    <property type="entry name" value="Ankyrin repeat"/>
    <property type="match status" value="1"/>
</dbReference>
<proteinExistence type="predicted"/>
<keyword evidence="2 3" id="KW-0040">ANK repeat</keyword>
<sequence length="316" mass="35452">MVPKSNAETSSTASDENRVVSLLQHSWNVLSSAENERRHKTMTQTLDKAMTSRNLSHQRCGVTIINGRHDRITQEEEKKKENPHILSNFYSRKDSCLDHFLQTPHFNGSMFSNIEKPSLHHAIRCCPAAILPLVRAGCDIMATDTIHGDTPLHVACFYGLLDVAVFLMQRGACVNVLNNVGQTPLDKLLSLCQHPSKNSSTRSRLLTAHLLTRLGFKVNLKARGQHAGTRNRILLTYNKAKICSNCPSLLHISRLRVRALLPPTNVEPVVTSLPLPVDLQNFLLFRPEGLDRHVTCSHVEDLLRHFRSSNITTPKT</sequence>
<evidence type="ECO:0000256" key="2">
    <source>
        <dbReference type="ARBA" id="ARBA00023043"/>
    </source>
</evidence>
<evidence type="ECO:0000259" key="4">
    <source>
        <dbReference type="PROSITE" id="PS50225"/>
    </source>
</evidence>
<accession>A0AAE0Y0G1</accession>
<dbReference type="PROSITE" id="PS50225">
    <property type="entry name" value="SOCS"/>
    <property type="match status" value="1"/>
</dbReference>
<reference evidence="5" key="1">
    <citation type="journal article" date="2023" name="G3 (Bethesda)">
        <title>A reference genome for the long-term kleptoplast-retaining sea slug Elysia crispata morphotype clarki.</title>
        <authorList>
            <person name="Eastman K.E."/>
            <person name="Pendleton A.L."/>
            <person name="Shaikh M.A."/>
            <person name="Suttiyut T."/>
            <person name="Ogas R."/>
            <person name="Tomko P."/>
            <person name="Gavelis G."/>
            <person name="Widhalm J.R."/>
            <person name="Wisecaver J.H."/>
        </authorList>
    </citation>
    <scope>NUCLEOTIDE SEQUENCE</scope>
    <source>
        <strain evidence="5">ECLA1</strain>
    </source>
</reference>
<dbReference type="Proteomes" id="UP001283361">
    <property type="component" value="Unassembled WGS sequence"/>
</dbReference>
<feature type="domain" description="SOCS box" evidence="4">
    <location>
        <begin position="244"/>
        <end position="283"/>
    </location>
</feature>
<dbReference type="PROSITE" id="PS50088">
    <property type="entry name" value="ANK_REPEAT"/>
    <property type="match status" value="1"/>
</dbReference>
<dbReference type="PANTHER" id="PTHR24188">
    <property type="entry name" value="ANKYRIN REPEAT PROTEIN"/>
    <property type="match status" value="1"/>
</dbReference>
<keyword evidence="6" id="KW-1185">Reference proteome</keyword>
<dbReference type="InterPro" id="IPR002110">
    <property type="entry name" value="Ankyrin_rpt"/>
</dbReference>
<evidence type="ECO:0000256" key="1">
    <source>
        <dbReference type="ARBA" id="ARBA00022737"/>
    </source>
</evidence>
<dbReference type="Pfam" id="PF00023">
    <property type="entry name" value="Ank"/>
    <property type="match status" value="1"/>
</dbReference>
<dbReference type="EMBL" id="JAWDGP010007194">
    <property type="protein sequence ID" value="KAK3728272.1"/>
    <property type="molecule type" value="Genomic_DNA"/>
</dbReference>
<organism evidence="5 6">
    <name type="scientific">Elysia crispata</name>
    <name type="common">lettuce slug</name>
    <dbReference type="NCBI Taxonomy" id="231223"/>
    <lineage>
        <taxon>Eukaryota</taxon>
        <taxon>Metazoa</taxon>
        <taxon>Spiralia</taxon>
        <taxon>Lophotrochozoa</taxon>
        <taxon>Mollusca</taxon>
        <taxon>Gastropoda</taxon>
        <taxon>Heterobranchia</taxon>
        <taxon>Euthyneura</taxon>
        <taxon>Panpulmonata</taxon>
        <taxon>Sacoglossa</taxon>
        <taxon>Placobranchoidea</taxon>
        <taxon>Plakobranchidae</taxon>
        <taxon>Elysia</taxon>
    </lineage>
</organism>
<dbReference type="InterPro" id="IPR001496">
    <property type="entry name" value="SOCS_box"/>
</dbReference>
<dbReference type="InterPro" id="IPR036770">
    <property type="entry name" value="Ankyrin_rpt-contain_sf"/>
</dbReference>
<dbReference type="AlphaFoldDB" id="A0AAE0Y0G1"/>
<feature type="repeat" description="ANK" evidence="3">
    <location>
        <begin position="147"/>
        <end position="179"/>
    </location>
</feature>
<dbReference type="Gene3D" id="1.25.40.20">
    <property type="entry name" value="Ankyrin repeat-containing domain"/>
    <property type="match status" value="1"/>
</dbReference>
<evidence type="ECO:0000313" key="6">
    <source>
        <dbReference type="Proteomes" id="UP001283361"/>
    </source>
</evidence>